<dbReference type="PATRIC" id="fig|338187.36.peg.1602"/>
<name>A7MTG9_VIBC1</name>
<proteinExistence type="predicted"/>
<dbReference type="Proteomes" id="UP000008152">
    <property type="component" value="Chromosome I"/>
</dbReference>
<dbReference type="EMBL" id="CP000789">
    <property type="protein sequence ID" value="ABU70652.1"/>
    <property type="molecule type" value="Genomic_DNA"/>
</dbReference>
<dbReference type="AlphaFoldDB" id="A7MTG9"/>
<accession>A7MTG9</accession>
<sequence>MLTQAMFTAFILLQDKNITRFLSTILSLLLIKEE</sequence>
<protein>
    <submittedName>
        <fullName evidence="1">Uncharacterized protein</fullName>
    </submittedName>
</protein>
<gene>
    <name evidence="1" type="ordered locus">VIBHAR_01683</name>
</gene>
<dbReference type="KEGG" id="vha:VIBHAR_01683"/>
<evidence type="ECO:0000313" key="1">
    <source>
        <dbReference type="EMBL" id="ABU70652.1"/>
    </source>
</evidence>
<reference evidence="1 2" key="1">
    <citation type="submission" date="2007-08" db="EMBL/GenBank/DDBJ databases">
        <authorList>
            <consortium name="The Vibrio harveyi Genome Sequencing Project"/>
            <person name="Bassler B."/>
            <person name="Clifton S.W."/>
            <person name="Fulton L."/>
            <person name="Delehaunty K."/>
            <person name="Fronick C."/>
            <person name="Harrison M."/>
            <person name="Markivic C."/>
            <person name="Fulton R."/>
            <person name="Tin-Wollam A.-M."/>
            <person name="Shah N."/>
            <person name="Pepin K."/>
            <person name="Nash W."/>
            <person name="Thiruvilangam P."/>
            <person name="Bhonagiri V."/>
            <person name="Waters C."/>
            <person name="Tu K.C."/>
            <person name="Irgon J."/>
            <person name="Wilson R.K."/>
        </authorList>
    </citation>
    <scope>NUCLEOTIDE SEQUENCE [LARGE SCALE GENOMIC DNA]</scope>
    <source>
        <strain evidence="2">ATCC BAA-1116 / BB120</strain>
    </source>
</reference>
<evidence type="ECO:0000313" key="2">
    <source>
        <dbReference type="Proteomes" id="UP000008152"/>
    </source>
</evidence>
<organism evidence="1 2">
    <name type="scientific">Vibrio campbellii (strain ATCC BAA-1116)</name>
    <dbReference type="NCBI Taxonomy" id="2902295"/>
    <lineage>
        <taxon>Bacteria</taxon>
        <taxon>Pseudomonadati</taxon>
        <taxon>Pseudomonadota</taxon>
        <taxon>Gammaproteobacteria</taxon>
        <taxon>Vibrionales</taxon>
        <taxon>Vibrionaceae</taxon>
        <taxon>Vibrio</taxon>
    </lineage>
</organism>